<gene>
    <name evidence="2" type="ORF">EJV47_09465</name>
</gene>
<feature type="transmembrane region" description="Helical" evidence="1">
    <location>
        <begin position="61"/>
        <end position="78"/>
    </location>
</feature>
<accession>A0A3S0JF92</accession>
<organism evidence="2 3">
    <name type="scientific">Hymenobacter gummosus</name>
    <dbReference type="NCBI Taxonomy" id="1776032"/>
    <lineage>
        <taxon>Bacteria</taxon>
        <taxon>Pseudomonadati</taxon>
        <taxon>Bacteroidota</taxon>
        <taxon>Cytophagia</taxon>
        <taxon>Cytophagales</taxon>
        <taxon>Hymenobacteraceae</taxon>
        <taxon>Hymenobacter</taxon>
    </lineage>
</organism>
<evidence type="ECO:0000256" key="1">
    <source>
        <dbReference type="SAM" id="Phobius"/>
    </source>
</evidence>
<proteinExistence type="predicted"/>
<dbReference type="OrthoDB" id="954558at2"/>
<reference evidence="2 3" key="1">
    <citation type="submission" date="2018-12" db="EMBL/GenBank/DDBJ databases">
        <title>Hymenobacter gummosus sp. nov., isolated from a spring.</title>
        <authorList>
            <person name="Nie L."/>
        </authorList>
    </citation>
    <scope>NUCLEOTIDE SEQUENCE [LARGE SCALE GENOMIC DNA]</scope>
    <source>
        <strain evidence="2 3">KCTC 52166</strain>
    </source>
</reference>
<keyword evidence="1" id="KW-1133">Transmembrane helix</keyword>
<name>A0A3S0JF92_9BACT</name>
<evidence type="ECO:0008006" key="4">
    <source>
        <dbReference type="Google" id="ProtNLM"/>
    </source>
</evidence>
<keyword evidence="3" id="KW-1185">Reference proteome</keyword>
<keyword evidence="1" id="KW-0812">Transmembrane</keyword>
<evidence type="ECO:0000313" key="3">
    <source>
        <dbReference type="Proteomes" id="UP000282184"/>
    </source>
</evidence>
<feature type="transmembrane region" description="Helical" evidence="1">
    <location>
        <begin position="12"/>
        <end position="34"/>
    </location>
</feature>
<dbReference type="EMBL" id="RXOF01000004">
    <property type="protein sequence ID" value="RTQ50835.1"/>
    <property type="molecule type" value="Genomic_DNA"/>
</dbReference>
<comment type="caution">
    <text evidence="2">The sequence shown here is derived from an EMBL/GenBank/DDBJ whole genome shotgun (WGS) entry which is preliminary data.</text>
</comment>
<dbReference type="RefSeq" id="WP_126692900.1">
    <property type="nucleotide sequence ID" value="NZ_RXOF01000004.1"/>
</dbReference>
<dbReference type="Proteomes" id="UP000282184">
    <property type="component" value="Unassembled WGS sequence"/>
</dbReference>
<feature type="transmembrane region" description="Helical" evidence="1">
    <location>
        <begin position="130"/>
        <end position="151"/>
    </location>
</feature>
<keyword evidence="1" id="KW-0472">Membrane</keyword>
<evidence type="ECO:0000313" key="2">
    <source>
        <dbReference type="EMBL" id="RTQ50835.1"/>
    </source>
</evidence>
<sequence>MNASYSPARWLFPAYLALTLYCLLAAVLTEWQGYRSLSEAGSFMNAADLAAWNMADSGRSWFPFTLPAVLLTLVVLALMANRPPAIPRGLLGAVLACHLLAWGVYLLGFAPLTAWWSQNDMVNLLIHSDWVRKLALLVEVPLALYMAYRFYGPALAAPLRSGRNTPAIG</sequence>
<feature type="transmembrane region" description="Helical" evidence="1">
    <location>
        <begin position="90"/>
        <end position="110"/>
    </location>
</feature>
<protein>
    <recommendedName>
        <fullName evidence="4">DUF1772 domain-containing protein</fullName>
    </recommendedName>
</protein>
<dbReference type="AlphaFoldDB" id="A0A3S0JF92"/>